<evidence type="ECO:0000256" key="7">
    <source>
        <dbReference type="ARBA" id="ARBA00022840"/>
    </source>
</evidence>
<dbReference type="Proteomes" id="UP000294508">
    <property type="component" value="Unassembled WGS sequence"/>
</dbReference>
<keyword evidence="9" id="KW-1133">Transmembrane helix</keyword>
<feature type="domain" description="Signal transduction histidine kinase subgroup 3 dimerisation and phosphoacceptor" evidence="10">
    <location>
        <begin position="189"/>
        <end position="256"/>
    </location>
</feature>
<evidence type="ECO:0000256" key="4">
    <source>
        <dbReference type="ARBA" id="ARBA00022679"/>
    </source>
</evidence>
<name>A0A4R2HX81_9ACTN</name>
<keyword evidence="7" id="KW-0067">ATP-binding</keyword>
<feature type="transmembrane region" description="Helical" evidence="9">
    <location>
        <begin position="139"/>
        <end position="156"/>
    </location>
</feature>
<feature type="transmembrane region" description="Helical" evidence="9">
    <location>
        <begin position="39"/>
        <end position="57"/>
    </location>
</feature>
<dbReference type="CDD" id="cd16917">
    <property type="entry name" value="HATPase_UhpB-NarQ-NarX-like"/>
    <property type="match status" value="1"/>
</dbReference>
<dbReference type="InterPro" id="IPR036890">
    <property type="entry name" value="HATPase_C_sf"/>
</dbReference>
<evidence type="ECO:0000256" key="9">
    <source>
        <dbReference type="SAM" id="Phobius"/>
    </source>
</evidence>
<comment type="caution">
    <text evidence="11">The sequence shown here is derived from an EMBL/GenBank/DDBJ whole genome shotgun (WGS) entry which is preliminary data.</text>
</comment>
<evidence type="ECO:0000256" key="8">
    <source>
        <dbReference type="ARBA" id="ARBA00023012"/>
    </source>
</evidence>
<keyword evidence="6 11" id="KW-0418">Kinase</keyword>
<dbReference type="GO" id="GO:0005524">
    <property type="term" value="F:ATP binding"/>
    <property type="evidence" value="ECO:0007669"/>
    <property type="project" value="UniProtKB-KW"/>
</dbReference>
<proteinExistence type="predicted"/>
<gene>
    <name evidence="11" type="ORF">EV652_101681</name>
</gene>
<evidence type="ECO:0000256" key="2">
    <source>
        <dbReference type="ARBA" id="ARBA00012438"/>
    </source>
</evidence>
<dbReference type="SUPFAM" id="SSF55874">
    <property type="entry name" value="ATPase domain of HSP90 chaperone/DNA topoisomerase II/histidine kinase"/>
    <property type="match status" value="1"/>
</dbReference>
<keyword evidence="9" id="KW-0812">Transmembrane</keyword>
<evidence type="ECO:0000313" key="12">
    <source>
        <dbReference type="Proteomes" id="UP000294508"/>
    </source>
</evidence>
<dbReference type="Gene3D" id="3.30.565.10">
    <property type="entry name" value="Histidine kinase-like ATPase, C-terminal domain"/>
    <property type="match status" value="1"/>
</dbReference>
<reference evidence="11 12" key="1">
    <citation type="journal article" date="2015" name="Stand. Genomic Sci.">
        <title>Genomic Encyclopedia of Bacterial and Archaeal Type Strains, Phase III: the genomes of soil and plant-associated and newly described type strains.</title>
        <authorList>
            <person name="Whitman W.B."/>
            <person name="Woyke T."/>
            <person name="Klenk H.P."/>
            <person name="Zhou Y."/>
            <person name="Lilburn T.G."/>
            <person name="Beck B.J."/>
            <person name="De Vos P."/>
            <person name="Vandamme P."/>
            <person name="Eisen J.A."/>
            <person name="Garrity G."/>
            <person name="Hugenholtz P."/>
            <person name="Kyrpides N.C."/>
        </authorList>
    </citation>
    <scope>NUCLEOTIDE SEQUENCE [LARGE SCALE GENOMIC DNA]</scope>
    <source>
        <strain evidence="11 12">VKM Ac-2572</strain>
    </source>
</reference>
<accession>A0A4R2HX81</accession>
<dbReference type="Pfam" id="PF07730">
    <property type="entry name" value="HisKA_3"/>
    <property type="match status" value="1"/>
</dbReference>
<keyword evidence="4" id="KW-0808">Transferase</keyword>
<protein>
    <recommendedName>
        <fullName evidence="2">histidine kinase</fullName>
        <ecNumber evidence="2">2.7.13.3</ecNumber>
    </recommendedName>
</protein>
<dbReference type="Gene3D" id="1.20.5.1930">
    <property type="match status" value="1"/>
</dbReference>
<evidence type="ECO:0000256" key="6">
    <source>
        <dbReference type="ARBA" id="ARBA00022777"/>
    </source>
</evidence>
<dbReference type="InterPro" id="IPR011712">
    <property type="entry name" value="Sig_transdc_His_kin_sub3_dim/P"/>
</dbReference>
<feature type="transmembrane region" description="Helical" evidence="9">
    <location>
        <begin position="88"/>
        <end position="108"/>
    </location>
</feature>
<comment type="catalytic activity">
    <reaction evidence="1">
        <text>ATP + protein L-histidine = ADP + protein N-phospho-L-histidine.</text>
        <dbReference type="EC" id="2.7.13.3"/>
    </reaction>
</comment>
<dbReference type="EC" id="2.7.13.3" evidence="2"/>
<keyword evidence="3" id="KW-0597">Phosphoprotein</keyword>
<dbReference type="PANTHER" id="PTHR24421">
    <property type="entry name" value="NITRATE/NITRITE SENSOR PROTEIN NARX-RELATED"/>
    <property type="match status" value="1"/>
</dbReference>
<keyword evidence="9" id="KW-0472">Membrane</keyword>
<dbReference type="AlphaFoldDB" id="A0A4R2HX81"/>
<evidence type="ECO:0000256" key="3">
    <source>
        <dbReference type="ARBA" id="ARBA00022553"/>
    </source>
</evidence>
<evidence type="ECO:0000313" key="11">
    <source>
        <dbReference type="EMBL" id="TCO35796.1"/>
    </source>
</evidence>
<dbReference type="InterPro" id="IPR050482">
    <property type="entry name" value="Sensor_HK_TwoCompSys"/>
</dbReference>
<evidence type="ECO:0000256" key="1">
    <source>
        <dbReference type="ARBA" id="ARBA00000085"/>
    </source>
</evidence>
<keyword evidence="8" id="KW-0902">Two-component regulatory system</keyword>
<organism evidence="11 12">
    <name type="scientific">Kribbella steppae</name>
    <dbReference type="NCBI Taxonomy" id="2512223"/>
    <lineage>
        <taxon>Bacteria</taxon>
        <taxon>Bacillati</taxon>
        <taxon>Actinomycetota</taxon>
        <taxon>Actinomycetes</taxon>
        <taxon>Propionibacteriales</taxon>
        <taxon>Kribbellaceae</taxon>
        <taxon>Kribbella</taxon>
    </lineage>
</organism>
<keyword evidence="12" id="KW-1185">Reference proteome</keyword>
<dbReference type="PANTHER" id="PTHR24421:SF10">
    <property type="entry name" value="NITRATE_NITRITE SENSOR PROTEIN NARQ"/>
    <property type="match status" value="1"/>
</dbReference>
<feature type="transmembrane region" description="Helical" evidence="9">
    <location>
        <begin position="64"/>
        <end position="82"/>
    </location>
</feature>
<dbReference type="RefSeq" id="WP_132207436.1">
    <property type="nucleotide sequence ID" value="NZ_SLWN01000001.1"/>
</dbReference>
<dbReference type="EMBL" id="SLWN01000001">
    <property type="protein sequence ID" value="TCO35796.1"/>
    <property type="molecule type" value="Genomic_DNA"/>
</dbReference>
<dbReference type="OrthoDB" id="227596at2"/>
<evidence type="ECO:0000259" key="10">
    <source>
        <dbReference type="Pfam" id="PF07730"/>
    </source>
</evidence>
<dbReference type="GO" id="GO:0046983">
    <property type="term" value="F:protein dimerization activity"/>
    <property type="evidence" value="ECO:0007669"/>
    <property type="project" value="InterPro"/>
</dbReference>
<feature type="transmembrane region" description="Helical" evidence="9">
    <location>
        <begin position="115"/>
        <end position="133"/>
    </location>
</feature>
<evidence type="ECO:0000256" key="5">
    <source>
        <dbReference type="ARBA" id="ARBA00022741"/>
    </source>
</evidence>
<dbReference type="GO" id="GO:0016020">
    <property type="term" value="C:membrane"/>
    <property type="evidence" value="ECO:0007669"/>
    <property type="project" value="InterPro"/>
</dbReference>
<sequence>MSRKLGRLTLHGESGWLGRALTSAVAIAVLTTARPAESWAWFVLGGGLAMFMVGTVLMTARPYVALALLGTVAVSNALIAGLPDSNALVLVLVAIADIAVMSFPRYGVLRGNRPIVATGIGVAAAFALSAWWFDRPDSWYFSQLLWTAVLTAFGLNRRQYEIQARQTEQLLEQTRLAQSEQARAAALDERGRIARDLHDVLAHSLGALSVQLELAEALLEERGDTEGALDRIRRSRRLAVQGLSEARNAVAALREDEVPDLRQALAALAEQHEADHGAAVRLSMAGTAGPLDSGATVALLNAAREALTNAARHAPGQPVDVGLAFADGVRLTVRNKGATAGEGFGLAGMRERLALVGGTLTAGPDGDDWLVVAEVPDE</sequence>
<dbReference type="GO" id="GO:0000155">
    <property type="term" value="F:phosphorelay sensor kinase activity"/>
    <property type="evidence" value="ECO:0007669"/>
    <property type="project" value="InterPro"/>
</dbReference>
<keyword evidence="5" id="KW-0547">Nucleotide-binding</keyword>